<feature type="region of interest" description="Disordered" evidence="1">
    <location>
        <begin position="70"/>
        <end position="131"/>
    </location>
</feature>
<dbReference type="EMBL" id="AP014704">
    <property type="protein sequence ID" value="BAR47133.1"/>
    <property type="molecule type" value="Genomic_DNA"/>
</dbReference>
<evidence type="ECO:0000313" key="3">
    <source>
        <dbReference type="Proteomes" id="UP000061432"/>
    </source>
</evidence>
<dbReference type="AlphaFoldDB" id="A0A1Y0ZFM6"/>
<dbReference type="KEGG" id="maqu:Maq22A_c28135"/>
<proteinExistence type="predicted"/>
<name>A0A1Y0ZFM6_9HYPH</name>
<dbReference type="STRING" id="270351.Maq22A_c28135"/>
<dbReference type="Proteomes" id="UP000061432">
    <property type="component" value="Chromosome"/>
</dbReference>
<organism evidence="2 3">
    <name type="scientific">Methylobacterium aquaticum</name>
    <dbReference type="NCBI Taxonomy" id="270351"/>
    <lineage>
        <taxon>Bacteria</taxon>
        <taxon>Pseudomonadati</taxon>
        <taxon>Pseudomonadota</taxon>
        <taxon>Alphaproteobacteria</taxon>
        <taxon>Hyphomicrobiales</taxon>
        <taxon>Methylobacteriaceae</taxon>
        <taxon>Methylobacterium</taxon>
    </lineage>
</organism>
<protein>
    <submittedName>
        <fullName evidence="2">Uncharacterized protein</fullName>
    </submittedName>
</protein>
<reference evidence="2 3" key="1">
    <citation type="journal article" date="2015" name="Genome Announc.">
        <title>Complete Genome Sequence of Methylobacterium aquaticum Strain 22A, Isolated from Racomitrium japonicum Moss.</title>
        <authorList>
            <person name="Tani A."/>
            <person name="Ogura Y."/>
            <person name="Hayashi T."/>
            <person name="Kimbara K."/>
        </authorList>
    </citation>
    <scope>NUCLEOTIDE SEQUENCE [LARGE SCALE GENOMIC DNA]</scope>
    <source>
        <strain evidence="2 3">MA-22A</strain>
    </source>
</reference>
<feature type="compositionally biased region" description="Pro residues" evidence="1">
    <location>
        <begin position="114"/>
        <end position="131"/>
    </location>
</feature>
<sequence length="131" mass="13925">MAVSGRLAESFPSRAGEPADAAPHTSFACQISNLELIRFDARTLAARAGLGHGRAPEFLGRIWREPIASEGFRAKNGRGLSPLPAGGERGVSTFGRHGKRRRGRSEGEGVSPDETPPAPPPHPRLSPRCVP</sequence>
<evidence type="ECO:0000256" key="1">
    <source>
        <dbReference type="SAM" id="MobiDB-lite"/>
    </source>
</evidence>
<accession>A0A1Y0ZFM6</accession>
<reference evidence="3" key="2">
    <citation type="submission" date="2015-01" db="EMBL/GenBank/DDBJ databases">
        <title>Complete genome sequence of Methylobacterium aquaticum strain 22A.</title>
        <authorList>
            <person name="Tani A."/>
            <person name="Ogura Y."/>
            <person name="Hayashi T."/>
        </authorList>
    </citation>
    <scope>NUCLEOTIDE SEQUENCE [LARGE SCALE GENOMIC DNA]</scope>
    <source>
        <strain evidence="3">MA-22A</strain>
    </source>
</reference>
<evidence type="ECO:0000313" key="2">
    <source>
        <dbReference type="EMBL" id="BAR47133.1"/>
    </source>
</evidence>
<feature type="region of interest" description="Disordered" evidence="1">
    <location>
        <begin position="1"/>
        <end position="23"/>
    </location>
</feature>
<gene>
    <name evidence="2" type="ORF">Maq22A_c28135</name>
</gene>